<name>A0A0A9C190_ARUDO</name>
<evidence type="ECO:0000313" key="1">
    <source>
        <dbReference type="EMBL" id="JAD69346.1"/>
    </source>
</evidence>
<reference evidence="1" key="2">
    <citation type="journal article" date="2015" name="Data Brief">
        <title>Shoot transcriptome of the giant reed, Arundo donax.</title>
        <authorList>
            <person name="Barrero R.A."/>
            <person name="Guerrero F.D."/>
            <person name="Moolhuijzen P."/>
            <person name="Goolsby J.A."/>
            <person name="Tidwell J."/>
            <person name="Bellgard S.E."/>
            <person name="Bellgard M.I."/>
        </authorList>
    </citation>
    <scope>NUCLEOTIDE SEQUENCE</scope>
    <source>
        <tissue evidence="1">Shoot tissue taken approximately 20 cm above the soil surface</tissue>
    </source>
</reference>
<proteinExistence type="predicted"/>
<dbReference type="EMBL" id="GBRH01228549">
    <property type="protein sequence ID" value="JAD69346.1"/>
    <property type="molecule type" value="Transcribed_RNA"/>
</dbReference>
<protein>
    <submittedName>
        <fullName evidence="1">Uncharacterized protein</fullName>
    </submittedName>
</protein>
<accession>A0A0A9C190</accession>
<dbReference type="AlphaFoldDB" id="A0A0A9C190"/>
<organism evidence="1">
    <name type="scientific">Arundo donax</name>
    <name type="common">Giant reed</name>
    <name type="synonym">Donax arundinaceus</name>
    <dbReference type="NCBI Taxonomy" id="35708"/>
    <lineage>
        <taxon>Eukaryota</taxon>
        <taxon>Viridiplantae</taxon>
        <taxon>Streptophyta</taxon>
        <taxon>Embryophyta</taxon>
        <taxon>Tracheophyta</taxon>
        <taxon>Spermatophyta</taxon>
        <taxon>Magnoliopsida</taxon>
        <taxon>Liliopsida</taxon>
        <taxon>Poales</taxon>
        <taxon>Poaceae</taxon>
        <taxon>PACMAD clade</taxon>
        <taxon>Arundinoideae</taxon>
        <taxon>Arundineae</taxon>
        <taxon>Arundo</taxon>
    </lineage>
</organism>
<reference evidence="1" key="1">
    <citation type="submission" date="2014-09" db="EMBL/GenBank/DDBJ databases">
        <authorList>
            <person name="Magalhaes I.L.F."/>
            <person name="Oliveira U."/>
            <person name="Santos F.R."/>
            <person name="Vidigal T.H.D.A."/>
            <person name="Brescovit A.D."/>
            <person name="Santos A.J."/>
        </authorList>
    </citation>
    <scope>NUCLEOTIDE SEQUENCE</scope>
    <source>
        <tissue evidence="1">Shoot tissue taken approximately 20 cm above the soil surface</tissue>
    </source>
</reference>
<sequence>MMWRNLNTFSYPSINSQKERNNYKSLQHYITATNCTTNRPNPIFQCCNYP</sequence>